<dbReference type="EMBL" id="BAABRL010000012">
    <property type="protein sequence ID" value="GAA5497095.1"/>
    <property type="molecule type" value="Genomic_DNA"/>
</dbReference>
<keyword evidence="5" id="KW-0325">Glycoprotein</keyword>
<dbReference type="Pfam" id="PF00450">
    <property type="entry name" value="Peptidase_S10"/>
    <property type="match status" value="1"/>
</dbReference>
<dbReference type="SUPFAM" id="SSF53474">
    <property type="entry name" value="alpha/beta-Hydrolases"/>
    <property type="match status" value="1"/>
</dbReference>
<evidence type="ECO:0008006" key="9">
    <source>
        <dbReference type="Google" id="ProtNLM"/>
    </source>
</evidence>
<dbReference type="PANTHER" id="PTHR11802:SF3">
    <property type="entry name" value="RETINOID-INDUCIBLE SERINE CARBOXYPEPTIDASE"/>
    <property type="match status" value="1"/>
</dbReference>
<evidence type="ECO:0000256" key="6">
    <source>
        <dbReference type="SAM" id="SignalP"/>
    </source>
</evidence>
<dbReference type="Gene3D" id="3.40.50.1820">
    <property type="entry name" value="alpha/beta hydrolase"/>
    <property type="match status" value="1"/>
</dbReference>
<keyword evidence="4" id="KW-0378">Hydrolase</keyword>
<evidence type="ECO:0000256" key="3">
    <source>
        <dbReference type="ARBA" id="ARBA00022729"/>
    </source>
</evidence>
<keyword evidence="2" id="KW-0645">Protease</keyword>
<evidence type="ECO:0000256" key="5">
    <source>
        <dbReference type="ARBA" id="ARBA00023180"/>
    </source>
</evidence>
<feature type="signal peptide" evidence="6">
    <location>
        <begin position="1"/>
        <end position="28"/>
    </location>
</feature>
<keyword evidence="8" id="KW-1185">Reference proteome</keyword>
<proteinExistence type="predicted"/>
<dbReference type="InterPro" id="IPR029058">
    <property type="entry name" value="AB_hydrolase_fold"/>
</dbReference>
<evidence type="ECO:0000313" key="8">
    <source>
        <dbReference type="Proteomes" id="UP001424741"/>
    </source>
</evidence>
<evidence type="ECO:0000313" key="7">
    <source>
        <dbReference type="EMBL" id="GAA5497095.1"/>
    </source>
</evidence>
<accession>A0ABP9V4Z1</accession>
<dbReference type="RefSeq" id="WP_346189661.1">
    <property type="nucleotide sequence ID" value="NZ_BAABRL010000012.1"/>
</dbReference>
<comment type="caution">
    <text evidence="7">The sequence shown here is derived from an EMBL/GenBank/DDBJ whole genome shotgun (WGS) entry which is preliminary data.</text>
</comment>
<evidence type="ECO:0000256" key="1">
    <source>
        <dbReference type="ARBA" id="ARBA00022645"/>
    </source>
</evidence>
<evidence type="ECO:0000256" key="2">
    <source>
        <dbReference type="ARBA" id="ARBA00022670"/>
    </source>
</evidence>
<evidence type="ECO:0000256" key="4">
    <source>
        <dbReference type="ARBA" id="ARBA00022801"/>
    </source>
</evidence>
<reference evidence="7 8" key="1">
    <citation type="submission" date="2024-02" db="EMBL/GenBank/DDBJ databases">
        <title>Rubritalea halochordaticola NBRC 107102.</title>
        <authorList>
            <person name="Ichikawa N."/>
            <person name="Katano-Makiyama Y."/>
            <person name="Hidaka K."/>
        </authorList>
    </citation>
    <scope>NUCLEOTIDE SEQUENCE [LARGE SCALE GENOMIC DNA]</scope>
    <source>
        <strain evidence="7 8">NBRC 107102</strain>
    </source>
</reference>
<dbReference type="Proteomes" id="UP001424741">
    <property type="component" value="Unassembled WGS sequence"/>
</dbReference>
<dbReference type="PANTHER" id="PTHR11802">
    <property type="entry name" value="SERINE PROTEASE FAMILY S10 SERINE CARBOXYPEPTIDASE"/>
    <property type="match status" value="1"/>
</dbReference>
<keyword evidence="1" id="KW-0121">Carboxypeptidase</keyword>
<name>A0ABP9V4Z1_9BACT</name>
<sequence length="504" mass="55696">MPNIANMQIKPVTFAFLLSMGIASPLIAQDTASSEKASTEHNLNETEKPVVRHNSVTIDGKSIDYTVTTSELKLTDDEGKSEASIFHVSYIKKGESDPSKRPVVFAFNGGPGSSAVWLHLGALGPRIVPTSPDGTTPLDPPITVQENPYSILNVADLVFIDPVSTGLSRPEDPDKAGKFHGVKGDLDSVGEFIRRWVTDNQRWSSPKYLIGESYGALRAAGLSGHLQNRYGMHLNGVVLLSGLIDFRTLSPSTGNDLSYIVYLPTLTATAHYHGVIKGDRDKLMQEAKTFADTTYLSALHKGSKFTSQEKEEVASTLSKLTGMNKEWILRNDLRIHPSKFRKELLAEQGKVVGRFDSRVAWDAMNPGSDHPSYDPSFSVAKGPFSTAMLDYLTRELGWEDKRTYEILTGKVHPWKWGATNSYVNLSDSIEGALSDNPKARFLILCGKTDLATPPGGILHSVDHLKLPDQLRKNISVEWYEAGHMFYLNQPDLEKLHKDLSKFIQ</sequence>
<dbReference type="InterPro" id="IPR001563">
    <property type="entry name" value="Peptidase_S10"/>
</dbReference>
<gene>
    <name evidence="7" type="ORF">Rhal01_03284</name>
</gene>
<keyword evidence="3 6" id="KW-0732">Signal</keyword>
<organism evidence="7 8">
    <name type="scientific">Rubritalea halochordaticola</name>
    <dbReference type="NCBI Taxonomy" id="714537"/>
    <lineage>
        <taxon>Bacteria</taxon>
        <taxon>Pseudomonadati</taxon>
        <taxon>Verrucomicrobiota</taxon>
        <taxon>Verrucomicrobiia</taxon>
        <taxon>Verrucomicrobiales</taxon>
        <taxon>Rubritaleaceae</taxon>
        <taxon>Rubritalea</taxon>
    </lineage>
</organism>
<feature type="chain" id="PRO_5047324411" description="Peptidase S10" evidence="6">
    <location>
        <begin position="29"/>
        <end position="504"/>
    </location>
</feature>
<protein>
    <recommendedName>
        <fullName evidence="9">Peptidase S10</fullName>
    </recommendedName>
</protein>